<sequence>MTPSPLASPSSARGGTPSAVPDFYRAPLDASGGAWYSAKGHDLEADVELFATHGKFGHSPVVAVFGADRPGGESADDVPIFSDSTRAKSAFPSRTELQSRLRSESPSAHEHDRSSRSDHDQKPTARVSASLFGDLEQETRQFAVAGIGSPRAESLFDASSITAAASSAAVAPPLASSSSPRAAAATPAPVAGVRSSPSLLSPSRLFTSSASASPLSISSASPSRLSAMSTRRASVSSLFSPPKVPSPPTMAFGPSRLRAPAPATWIRETTAAAAASRTPPPARGIAPLSAHTTSPNFPFPSGPSTGSASIPLPPSMTTTYGSGSSLNRNSISNLFHTAHAQQDLGLRSVPPPALAPHVPVSHHTHVEQRPVAAPMSSAPAPPAAPASPPLRTQPSVVNVAPSPSLVAARPLQPAALAHSSGPELVAFPSLEELMSARGISLSVTDGTLRDMDLNKLLVRQLKAILDVRGIGYGPRDRKAQLVNLLSAAVNTGESGPAEPAEPAEPAKSTAKRKRSSSNNSNGNSGPAGDARNAGDAGDDTPAAKRSKGLAAEEADAKSSPAGSSGSTGASAQGEDADEVGTVLRVVGVDDAGVGLVMRVLRSRPVRSVWKSELFPDLSRVLVADYAASDDAAAMASLLQQEKHAALPLGEVVHETGRGTRAVIAECGQSLQTARAASAALAKTAGAATMANADVYLVTKTQPPLRWLPLSDELVAVKNTLRLQSRRR</sequence>
<dbReference type="OMA" id="TWIRETT"/>
<feature type="region of interest" description="Disordered" evidence="1">
    <location>
        <begin position="167"/>
        <end position="223"/>
    </location>
</feature>
<feature type="compositionally biased region" description="Low complexity" evidence="1">
    <location>
        <begin position="516"/>
        <end position="535"/>
    </location>
</feature>
<dbReference type="STRING" id="461836.A0A0L0DSD5"/>
<dbReference type="AlphaFoldDB" id="A0A0L0DSD5"/>
<feature type="region of interest" description="Disordered" evidence="1">
    <location>
        <begin position="237"/>
        <end position="256"/>
    </location>
</feature>
<dbReference type="RefSeq" id="XP_013753195.1">
    <property type="nucleotide sequence ID" value="XM_013897741.1"/>
</dbReference>
<keyword evidence="3" id="KW-1185">Reference proteome</keyword>
<evidence type="ECO:0008006" key="4">
    <source>
        <dbReference type="Google" id="ProtNLM"/>
    </source>
</evidence>
<evidence type="ECO:0000313" key="3">
    <source>
        <dbReference type="Proteomes" id="UP000054408"/>
    </source>
</evidence>
<feature type="region of interest" description="Disordered" evidence="1">
    <location>
        <begin position="350"/>
        <end position="392"/>
    </location>
</feature>
<dbReference type="GeneID" id="25570311"/>
<feature type="region of interest" description="Disordered" evidence="1">
    <location>
        <begin position="65"/>
        <end position="133"/>
    </location>
</feature>
<evidence type="ECO:0000313" key="2">
    <source>
        <dbReference type="EMBL" id="KNC55254.1"/>
    </source>
</evidence>
<gene>
    <name evidence="2" type="ORF">AMSG_12397</name>
</gene>
<feature type="region of interest" description="Disordered" evidence="1">
    <location>
        <begin position="270"/>
        <end position="308"/>
    </location>
</feature>
<feature type="region of interest" description="Disordered" evidence="1">
    <location>
        <begin position="1"/>
        <end position="22"/>
    </location>
</feature>
<feature type="region of interest" description="Disordered" evidence="1">
    <location>
        <begin position="491"/>
        <end position="576"/>
    </location>
</feature>
<feature type="compositionally biased region" description="Pro residues" evidence="1">
    <location>
        <begin position="379"/>
        <end position="388"/>
    </location>
</feature>
<evidence type="ECO:0000256" key="1">
    <source>
        <dbReference type="SAM" id="MobiDB-lite"/>
    </source>
</evidence>
<feature type="compositionally biased region" description="Basic and acidic residues" evidence="1">
    <location>
        <begin position="97"/>
        <end position="123"/>
    </location>
</feature>
<feature type="compositionally biased region" description="Polar residues" evidence="1">
    <location>
        <begin position="290"/>
        <end position="308"/>
    </location>
</feature>
<feature type="compositionally biased region" description="Low complexity" evidence="1">
    <location>
        <begin position="491"/>
        <end position="508"/>
    </location>
</feature>
<dbReference type="Gene3D" id="1.10.720.30">
    <property type="entry name" value="SAP domain"/>
    <property type="match status" value="1"/>
</dbReference>
<dbReference type="EMBL" id="GL349497">
    <property type="protein sequence ID" value="KNC55254.1"/>
    <property type="molecule type" value="Genomic_DNA"/>
</dbReference>
<dbReference type="Proteomes" id="UP000054408">
    <property type="component" value="Unassembled WGS sequence"/>
</dbReference>
<dbReference type="InterPro" id="IPR036361">
    <property type="entry name" value="SAP_dom_sf"/>
</dbReference>
<organism evidence="2 3">
    <name type="scientific">Thecamonas trahens ATCC 50062</name>
    <dbReference type="NCBI Taxonomy" id="461836"/>
    <lineage>
        <taxon>Eukaryota</taxon>
        <taxon>Apusozoa</taxon>
        <taxon>Apusomonadida</taxon>
        <taxon>Apusomonadidae</taxon>
        <taxon>Thecamonas</taxon>
    </lineage>
</organism>
<feature type="compositionally biased region" description="Polar residues" evidence="1">
    <location>
        <begin position="1"/>
        <end position="13"/>
    </location>
</feature>
<name>A0A0L0DSD5_THETB</name>
<accession>A0A0L0DSD5</accession>
<feature type="compositionally biased region" description="Low complexity" evidence="1">
    <location>
        <begin position="557"/>
        <end position="573"/>
    </location>
</feature>
<reference evidence="2 3" key="1">
    <citation type="submission" date="2010-05" db="EMBL/GenBank/DDBJ databases">
        <title>The Genome Sequence of Thecamonas trahens ATCC 50062.</title>
        <authorList>
            <consortium name="The Broad Institute Genome Sequencing Platform"/>
            <person name="Russ C."/>
            <person name="Cuomo C."/>
            <person name="Shea T."/>
            <person name="Young S.K."/>
            <person name="Zeng Q."/>
            <person name="Koehrsen M."/>
            <person name="Haas B."/>
            <person name="Borodovsky M."/>
            <person name="Guigo R."/>
            <person name="Alvarado L."/>
            <person name="Berlin A."/>
            <person name="Bochicchio J."/>
            <person name="Borenstein D."/>
            <person name="Chapman S."/>
            <person name="Chen Z."/>
            <person name="Freedman E."/>
            <person name="Gellesch M."/>
            <person name="Goldberg J."/>
            <person name="Griggs A."/>
            <person name="Gujja S."/>
            <person name="Heilman E."/>
            <person name="Heiman D."/>
            <person name="Hepburn T."/>
            <person name="Howarth C."/>
            <person name="Jen D."/>
            <person name="Larson L."/>
            <person name="Mehta T."/>
            <person name="Park D."/>
            <person name="Pearson M."/>
            <person name="Roberts A."/>
            <person name="Saif S."/>
            <person name="Shenoy N."/>
            <person name="Sisk P."/>
            <person name="Stolte C."/>
            <person name="Sykes S."/>
            <person name="Thomson T."/>
            <person name="Walk T."/>
            <person name="White J."/>
            <person name="Yandava C."/>
            <person name="Burger G."/>
            <person name="Gray M.W."/>
            <person name="Holland P.W.H."/>
            <person name="King N."/>
            <person name="Lang F.B.F."/>
            <person name="Roger A.J."/>
            <person name="Ruiz-Trillo I."/>
            <person name="Lander E."/>
            <person name="Nusbaum C."/>
        </authorList>
    </citation>
    <scope>NUCLEOTIDE SEQUENCE [LARGE SCALE GENOMIC DNA]</scope>
    <source>
        <strain evidence="2 3">ATCC 50062</strain>
    </source>
</reference>
<protein>
    <recommendedName>
        <fullName evidence="4">SAP domain-containing protein</fullName>
    </recommendedName>
</protein>
<proteinExistence type="predicted"/>